<reference evidence="2 3" key="1">
    <citation type="submission" date="2019-07" db="EMBL/GenBank/DDBJ databases">
        <title>Genome sequencing of lignin-degrading bacterial isolates.</title>
        <authorList>
            <person name="Gladden J."/>
        </authorList>
    </citation>
    <scope>NUCLEOTIDE SEQUENCE [LARGE SCALE GENOMIC DNA]</scope>
    <source>
        <strain evidence="2 3">J45</strain>
    </source>
</reference>
<evidence type="ECO:0000313" key="2">
    <source>
        <dbReference type="EMBL" id="TWH15770.1"/>
    </source>
</evidence>
<evidence type="ECO:0000259" key="1">
    <source>
        <dbReference type="Pfam" id="PF24837"/>
    </source>
</evidence>
<feature type="domain" description="AMIN-like" evidence="1">
    <location>
        <begin position="50"/>
        <end position="172"/>
    </location>
</feature>
<dbReference type="AlphaFoldDB" id="A0A562E1R4"/>
<protein>
    <recommendedName>
        <fullName evidence="1">AMIN-like domain-containing protein</fullName>
    </recommendedName>
</protein>
<gene>
    <name evidence="2" type="ORF">L618_000300003440</name>
</gene>
<comment type="caution">
    <text evidence="2">The sequence shown here is derived from an EMBL/GenBank/DDBJ whole genome shotgun (WGS) entry which is preliminary data.</text>
</comment>
<organism evidence="2 3">
    <name type="scientific">Rhodococcus rhodochrous J45</name>
    <dbReference type="NCBI Taxonomy" id="935266"/>
    <lineage>
        <taxon>Bacteria</taxon>
        <taxon>Bacillati</taxon>
        <taxon>Actinomycetota</taxon>
        <taxon>Actinomycetes</taxon>
        <taxon>Mycobacteriales</taxon>
        <taxon>Nocardiaceae</taxon>
        <taxon>Rhodococcus</taxon>
    </lineage>
</organism>
<dbReference type="Pfam" id="PF24837">
    <property type="entry name" value="AMIN-like"/>
    <property type="match status" value="1"/>
</dbReference>
<dbReference type="InterPro" id="IPR056303">
    <property type="entry name" value="AMIN-like"/>
</dbReference>
<sequence length="174" mass="18633">MSRIHVWLAMIVVIAGIGLTGPTASAATPYCGIHWGSLDKVNPTMVASPFTAVRAGRHECFDRIVVDLAGPAAGYRVGYVPAVHEDGSGFEVPLRGGAYLQVVVLAPAYYVPANRREVVDVSGYRTLRQVAWANSFEGQTTLGVGVRARLPFRVFTLDGPGSGSRVVLDVAHQW</sequence>
<name>A0A562E1R4_RHORH</name>
<dbReference type="EMBL" id="VLJT01000028">
    <property type="protein sequence ID" value="TWH15770.1"/>
    <property type="molecule type" value="Genomic_DNA"/>
</dbReference>
<dbReference type="Proteomes" id="UP000317573">
    <property type="component" value="Unassembled WGS sequence"/>
</dbReference>
<dbReference type="RefSeq" id="WP_026061274.1">
    <property type="nucleotide sequence ID" value="NZ_VLJT01000028.1"/>
</dbReference>
<evidence type="ECO:0000313" key="3">
    <source>
        <dbReference type="Proteomes" id="UP000317573"/>
    </source>
</evidence>
<proteinExistence type="predicted"/>
<accession>A0A562E1R4</accession>